<keyword evidence="1" id="KW-0175">Coiled coil</keyword>
<evidence type="ECO:0000313" key="3">
    <source>
        <dbReference type="Proteomes" id="UP001470230"/>
    </source>
</evidence>
<keyword evidence="3" id="KW-1185">Reference proteome</keyword>
<dbReference type="Proteomes" id="UP001470230">
    <property type="component" value="Unassembled WGS sequence"/>
</dbReference>
<sequence length="460" mass="55017">MLDPAQLEKENQILREKIDQLKQEIDDPKDIDIESFKVEDFEIAKNDLPEIKQIKKEIINEYSIYDGLSTNFKYLSKQLKSKCKEKKINSDELGDIETEFQQINVIIEKTEKELFFKIAKDRYQTSKRSQGKIKSLLREDIDMRNRKLKAMEELRTKREQITKFKFFLKDKDDNKAHPKDDADAIDYKNIEEFINSKNSTSVQSHQKLLELKKKIETIQYYQSLPEEIQTDKSHEQNKNHVIEIYNNQREFEIARRMNNRDDLAEYLNKLVESKKDSNKKRIDYYNMCIKSFRQEMNFYIKNYQMSIDSKKATISNLKEFSKKLKKFKERMDLKQKKMNEVNSYLENEYQIFQKCTDIAKIKKIIDLINDEYKMSLEQNKKLKYIHQGEINKICYILNIPLMSLNESPKCVYQRILNAVNKLQNTSTKNKDEDHTKVLEKAITRLKQPSKHLKKILNDSS</sequence>
<comment type="caution">
    <text evidence="2">The sequence shown here is derived from an EMBL/GenBank/DDBJ whole genome shotgun (WGS) entry which is preliminary data.</text>
</comment>
<name>A0ABR2KU42_9EUKA</name>
<organism evidence="2 3">
    <name type="scientific">Tritrichomonas musculus</name>
    <dbReference type="NCBI Taxonomy" id="1915356"/>
    <lineage>
        <taxon>Eukaryota</taxon>
        <taxon>Metamonada</taxon>
        <taxon>Parabasalia</taxon>
        <taxon>Tritrichomonadida</taxon>
        <taxon>Tritrichomonadidae</taxon>
        <taxon>Tritrichomonas</taxon>
    </lineage>
</organism>
<feature type="coiled-coil region" evidence="1">
    <location>
        <begin position="310"/>
        <end position="337"/>
    </location>
</feature>
<evidence type="ECO:0008006" key="4">
    <source>
        <dbReference type="Google" id="ProtNLM"/>
    </source>
</evidence>
<gene>
    <name evidence="2" type="ORF">M9Y10_022741</name>
</gene>
<protein>
    <recommendedName>
        <fullName evidence="4">DUF4200 domain-containing protein</fullName>
    </recommendedName>
</protein>
<evidence type="ECO:0000313" key="2">
    <source>
        <dbReference type="EMBL" id="KAK8894306.1"/>
    </source>
</evidence>
<proteinExistence type="predicted"/>
<accession>A0ABR2KU42</accession>
<dbReference type="EMBL" id="JAPFFF010000003">
    <property type="protein sequence ID" value="KAK8894306.1"/>
    <property type="molecule type" value="Genomic_DNA"/>
</dbReference>
<evidence type="ECO:0000256" key="1">
    <source>
        <dbReference type="SAM" id="Coils"/>
    </source>
</evidence>
<reference evidence="2 3" key="1">
    <citation type="submission" date="2024-04" db="EMBL/GenBank/DDBJ databases">
        <title>Tritrichomonas musculus Genome.</title>
        <authorList>
            <person name="Alves-Ferreira E."/>
            <person name="Grigg M."/>
            <person name="Lorenzi H."/>
            <person name="Galac M."/>
        </authorList>
    </citation>
    <scope>NUCLEOTIDE SEQUENCE [LARGE SCALE GENOMIC DNA]</scope>
    <source>
        <strain evidence="2 3">EAF2021</strain>
    </source>
</reference>